<evidence type="ECO:0000259" key="3">
    <source>
        <dbReference type="Pfam" id="PF03061"/>
    </source>
</evidence>
<evidence type="ECO:0000313" key="4">
    <source>
        <dbReference type="EMBL" id="CAA9446963.1"/>
    </source>
</evidence>
<dbReference type="AlphaFoldDB" id="A0A6J4QLD2"/>
<dbReference type="InterPro" id="IPR039298">
    <property type="entry name" value="ACOT13"/>
</dbReference>
<dbReference type="Pfam" id="PF03061">
    <property type="entry name" value="4HBT"/>
    <property type="match status" value="1"/>
</dbReference>
<dbReference type="Gene3D" id="3.10.129.10">
    <property type="entry name" value="Hotdog Thioesterase"/>
    <property type="match status" value="1"/>
</dbReference>
<dbReference type="EMBL" id="CADCVH010000015">
    <property type="protein sequence ID" value="CAA9446963.1"/>
    <property type="molecule type" value="Genomic_DNA"/>
</dbReference>
<proteinExistence type="inferred from homology"/>
<dbReference type="PANTHER" id="PTHR21660">
    <property type="entry name" value="THIOESTERASE SUPERFAMILY MEMBER-RELATED"/>
    <property type="match status" value="1"/>
</dbReference>
<evidence type="ECO:0000256" key="1">
    <source>
        <dbReference type="ARBA" id="ARBA00008324"/>
    </source>
</evidence>
<dbReference type="CDD" id="cd03443">
    <property type="entry name" value="PaaI_thioesterase"/>
    <property type="match status" value="1"/>
</dbReference>
<keyword evidence="2" id="KW-0378">Hydrolase</keyword>
<dbReference type="PANTHER" id="PTHR21660:SF1">
    <property type="entry name" value="ACYL-COENZYME A THIOESTERASE 13"/>
    <property type="match status" value="1"/>
</dbReference>
<reference evidence="4" key="1">
    <citation type="submission" date="2020-02" db="EMBL/GenBank/DDBJ databases">
        <authorList>
            <person name="Meier V. D."/>
        </authorList>
    </citation>
    <scope>NUCLEOTIDE SEQUENCE</scope>
    <source>
        <strain evidence="4">AVDCRST_MAG02</strain>
    </source>
</reference>
<dbReference type="NCBIfam" id="TIGR00369">
    <property type="entry name" value="unchar_dom_1"/>
    <property type="match status" value="1"/>
</dbReference>
<sequence length="126" mass="13260">MDEKGGFRELVGIELSEAEEGRAVVKMRAEDRHLNPGGTVHGGAVSTLVDVSMAEALNTTVAEEGERPVTVEINVNYMAPGKPGIIASTARVRKGGKRVTVVEAEVVQQDDEEVVALATGTFTVVG</sequence>
<dbReference type="InterPro" id="IPR029069">
    <property type="entry name" value="HotDog_dom_sf"/>
</dbReference>
<organism evidence="4">
    <name type="scientific">uncultured Rubrobacteraceae bacterium</name>
    <dbReference type="NCBI Taxonomy" id="349277"/>
    <lineage>
        <taxon>Bacteria</taxon>
        <taxon>Bacillati</taxon>
        <taxon>Actinomycetota</taxon>
        <taxon>Rubrobacteria</taxon>
        <taxon>Rubrobacterales</taxon>
        <taxon>Rubrobacteraceae</taxon>
        <taxon>environmental samples</taxon>
    </lineage>
</organism>
<feature type="domain" description="Thioesterase" evidence="3">
    <location>
        <begin position="37"/>
        <end position="114"/>
    </location>
</feature>
<evidence type="ECO:0000256" key="2">
    <source>
        <dbReference type="ARBA" id="ARBA00022801"/>
    </source>
</evidence>
<dbReference type="GO" id="GO:0047617">
    <property type="term" value="F:fatty acyl-CoA hydrolase activity"/>
    <property type="evidence" value="ECO:0007669"/>
    <property type="project" value="InterPro"/>
</dbReference>
<accession>A0A6J4QLD2</accession>
<dbReference type="InterPro" id="IPR003736">
    <property type="entry name" value="PAAI_dom"/>
</dbReference>
<dbReference type="SUPFAM" id="SSF54637">
    <property type="entry name" value="Thioesterase/thiol ester dehydrase-isomerase"/>
    <property type="match status" value="1"/>
</dbReference>
<protein>
    <recommendedName>
        <fullName evidence="3">Thioesterase domain-containing protein</fullName>
    </recommendedName>
</protein>
<comment type="similarity">
    <text evidence="1">Belongs to the thioesterase PaaI family.</text>
</comment>
<name>A0A6J4QLD2_9ACTN</name>
<gene>
    <name evidence="4" type="ORF">AVDCRST_MAG02-480</name>
</gene>
<dbReference type="InterPro" id="IPR006683">
    <property type="entry name" value="Thioestr_dom"/>
</dbReference>